<dbReference type="PANTHER" id="PTHR20990">
    <property type="entry name" value="PEROXISOMAL BIOGENESIS FACTOR 11"/>
    <property type="match status" value="1"/>
</dbReference>
<reference evidence="5 6" key="1">
    <citation type="journal article" date="2024" name="bioRxiv">
        <title>A reference genome for Trichogramma kaykai: A tiny desert-dwelling parasitoid wasp with competing sex-ratio distorters.</title>
        <authorList>
            <person name="Culotta J."/>
            <person name="Lindsey A.R."/>
        </authorList>
    </citation>
    <scope>NUCLEOTIDE SEQUENCE [LARGE SCALE GENOMIC DNA]</scope>
    <source>
        <strain evidence="5 6">KSX58</strain>
    </source>
</reference>
<protein>
    <recommendedName>
        <fullName evidence="7">Peroxisomal membrane protein 11C</fullName>
    </recommendedName>
</protein>
<evidence type="ECO:0008006" key="7">
    <source>
        <dbReference type="Google" id="ProtNLM"/>
    </source>
</evidence>
<keyword evidence="2" id="KW-0576">Peroxisome</keyword>
<evidence type="ECO:0000256" key="4">
    <source>
        <dbReference type="SAM" id="Phobius"/>
    </source>
</evidence>
<gene>
    <name evidence="5" type="ORF">TKK_007678</name>
</gene>
<feature type="transmembrane region" description="Helical" evidence="4">
    <location>
        <begin position="203"/>
        <end position="222"/>
    </location>
</feature>
<dbReference type="InterPro" id="IPR026510">
    <property type="entry name" value="PEX11C_met"/>
</dbReference>
<comment type="subcellular location">
    <subcellularLocation>
        <location evidence="3">Peroxisome membrane</location>
    </subcellularLocation>
</comment>
<evidence type="ECO:0000256" key="1">
    <source>
        <dbReference type="ARBA" id="ARBA00023136"/>
    </source>
</evidence>
<accession>A0ABD2WZK7</accession>
<dbReference type="GO" id="GO:0005778">
    <property type="term" value="C:peroxisomal membrane"/>
    <property type="evidence" value="ECO:0007669"/>
    <property type="project" value="UniProtKB-SubCell"/>
</dbReference>
<keyword evidence="1 4" id="KW-0472">Membrane</keyword>
<dbReference type="PANTHER" id="PTHR20990:SF1">
    <property type="entry name" value="PEROXISOMAL MEMBRANE PROTEIN 11C"/>
    <property type="match status" value="1"/>
</dbReference>
<keyword evidence="4" id="KW-0812">Transmembrane</keyword>
<name>A0ABD2WZK7_9HYME</name>
<sequence length="231" mass="26412">MNIAIISDYLDSYEGRDKFLRTLSYAAKMASGFPTSNDTSDKFKKFGSKMSGARVILRLLDDIPNIHSVMTYGTGQKEPDWLIRTIELIKITVDLLYSPVEHICWAGENNLISIDIEKWGNATTWFWIGSLYLSLLKTLRKYKLLKKQEINFCKKEINPRYNKSILRSQQTNELVTCFRLMLDLSYAVSYLPKGTLWGGKFSAFQVGALGTISSLIGIYQALTRKMAQRYS</sequence>
<dbReference type="Pfam" id="PF05648">
    <property type="entry name" value="PEX11"/>
    <property type="match status" value="1"/>
</dbReference>
<dbReference type="AlphaFoldDB" id="A0ABD2WZK7"/>
<dbReference type="Proteomes" id="UP001627154">
    <property type="component" value="Unassembled WGS sequence"/>
</dbReference>
<dbReference type="InterPro" id="IPR008733">
    <property type="entry name" value="PEX11"/>
</dbReference>
<evidence type="ECO:0000313" key="6">
    <source>
        <dbReference type="Proteomes" id="UP001627154"/>
    </source>
</evidence>
<evidence type="ECO:0000256" key="3">
    <source>
        <dbReference type="ARBA" id="ARBA00046271"/>
    </source>
</evidence>
<keyword evidence="6" id="KW-1185">Reference proteome</keyword>
<proteinExistence type="predicted"/>
<keyword evidence="4" id="KW-1133">Transmembrane helix</keyword>
<organism evidence="5 6">
    <name type="scientific">Trichogramma kaykai</name>
    <dbReference type="NCBI Taxonomy" id="54128"/>
    <lineage>
        <taxon>Eukaryota</taxon>
        <taxon>Metazoa</taxon>
        <taxon>Ecdysozoa</taxon>
        <taxon>Arthropoda</taxon>
        <taxon>Hexapoda</taxon>
        <taxon>Insecta</taxon>
        <taxon>Pterygota</taxon>
        <taxon>Neoptera</taxon>
        <taxon>Endopterygota</taxon>
        <taxon>Hymenoptera</taxon>
        <taxon>Apocrita</taxon>
        <taxon>Proctotrupomorpha</taxon>
        <taxon>Chalcidoidea</taxon>
        <taxon>Trichogrammatidae</taxon>
        <taxon>Trichogramma</taxon>
    </lineage>
</organism>
<comment type="caution">
    <text evidence="5">The sequence shown here is derived from an EMBL/GenBank/DDBJ whole genome shotgun (WGS) entry which is preliminary data.</text>
</comment>
<dbReference type="EMBL" id="JBJJXI010000059">
    <property type="protein sequence ID" value="KAL3398527.1"/>
    <property type="molecule type" value="Genomic_DNA"/>
</dbReference>
<evidence type="ECO:0000313" key="5">
    <source>
        <dbReference type="EMBL" id="KAL3398527.1"/>
    </source>
</evidence>
<evidence type="ECO:0000256" key="2">
    <source>
        <dbReference type="ARBA" id="ARBA00023140"/>
    </source>
</evidence>